<accession>A0A9P5JXN0</accession>
<comment type="caution">
    <text evidence="2">The sequence shown here is derived from an EMBL/GenBank/DDBJ whole genome shotgun (WGS) entry which is preliminary data.</text>
</comment>
<feature type="chain" id="PRO_5040291078" evidence="1">
    <location>
        <begin position="16"/>
        <end position="134"/>
    </location>
</feature>
<evidence type="ECO:0000313" key="3">
    <source>
        <dbReference type="Proteomes" id="UP000759537"/>
    </source>
</evidence>
<keyword evidence="1" id="KW-0732">Signal</keyword>
<protein>
    <submittedName>
        <fullName evidence="2">Uncharacterized protein</fullName>
    </submittedName>
</protein>
<dbReference type="EMBL" id="WHVB01000028">
    <property type="protein sequence ID" value="KAF8469355.1"/>
    <property type="molecule type" value="Genomic_DNA"/>
</dbReference>
<dbReference type="AlphaFoldDB" id="A0A9P5JXN0"/>
<feature type="signal peptide" evidence="1">
    <location>
        <begin position="1"/>
        <end position="15"/>
    </location>
</feature>
<reference evidence="2" key="1">
    <citation type="submission" date="2019-10" db="EMBL/GenBank/DDBJ databases">
        <authorList>
            <consortium name="DOE Joint Genome Institute"/>
            <person name="Kuo A."/>
            <person name="Miyauchi S."/>
            <person name="Kiss E."/>
            <person name="Drula E."/>
            <person name="Kohler A."/>
            <person name="Sanchez-Garcia M."/>
            <person name="Andreopoulos B."/>
            <person name="Barry K.W."/>
            <person name="Bonito G."/>
            <person name="Buee M."/>
            <person name="Carver A."/>
            <person name="Chen C."/>
            <person name="Cichocki N."/>
            <person name="Clum A."/>
            <person name="Culley D."/>
            <person name="Crous P.W."/>
            <person name="Fauchery L."/>
            <person name="Girlanda M."/>
            <person name="Hayes R."/>
            <person name="Keri Z."/>
            <person name="LaButti K."/>
            <person name="Lipzen A."/>
            <person name="Lombard V."/>
            <person name="Magnuson J."/>
            <person name="Maillard F."/>
            <person name="Morin E."/>
            <person name="Murat C."/>
            <person name="Nolan M."/>
            <person name="Ohm R."/>
            <person name="Pangilinan J."/>
            <person name="Pereira M."/>
            <person name="Perotto S."/>
            <person name="Peter M."/>
            <person name="Riley R."/>
            <person name="Sitrit Y."/>
            <person name="Stielow B."/>
            <person name="Szollosi G."/>
            <person name="Zifcakova L."/>
            <person name="Stursova M."/>
            <person name="Spatafora J.W."/>
            <person name="Tedersoo L."/>
            <person name="Vaario L.-M."/>
            <person name="Yamada A."/>
            <person name="Yan M."/>
            <person name="Wang P."/>
            <person name="Xu J."/>
            <person name="Bruns T."/>
            <person name="Baldrian P."/>
            <person name="Vilgalys R."/>
            <person name="Henrissat B."/>
            <person name="Grigoriev I.V."/>
            <person name="Hibbett D."/>
            <person name="Nagy L.G."/>
            <person name="Martin F.M."/>
        </authorList>
    </citation>
    <scope>NUCLEOTIDE SEQUENCE</scope>
    <source>
        <strain evidence="2">Prilba</strain>
    </source>
</reference>
<evidence type="ECO:0000313" key="2">
    <source>
        <dbReference type="EMBL" id="KAF8469355.1"/>
    </source>
</evidence>
<proteinExistence type="predicted"/>
<gene>
    <name evidence="2" type="ORF">DFH94DRAFT_685310</name>
</gene>
<keyword evidence="3" id="KW-1185">Reference proteome</keyword>
<name>A0A9P5JXN0_9AGAM</name>
<dbReference type="OrthoDB" id="3248933at2759"/>
<organism evidence="2 3">
    <name type="scientific">Russula ochroleuca</name>
    <dbReference type="NCBI Taxonomy" id="152965"/>
    <lineage>
        <taxon>Eukaryota</taxon>
        <taxon>Fungi</taxon>
        <taxon>Dikarya</taxon>
        <taxon>Basidiomycota</taxon>
        <taxon>Agaricomycotina</taxon>
        <taxon>Agaricomycetes</taxon>
        <taxon>Russulales</taxon>
        <taxon>Russulaceae</taxon>
        <taxon>Russula</taxon>
    </lineage>
</organism>
<dbReference type="Proteomes" id="UP000759537">
    <property type="component" value="Unassembled WGS sequence"/>
</dbReference>
<reference evidence="2" key="2">
    <citation type="journal article" date="2020" name="Nat. Commun.">
        <title>Large-scale genome sequencing of mycorrhizal fungi provides insights into the early evolution of symbiotic traits.</title>
        <authorList>
            <person name="Miyauchi S."/>
            <person name="Kiss E."/>
            <person name="Kuo A."/>
            <person name="Drula E."/>
            <person name="Kohler A."/>
            <person name="Sanchez-Garcia M."/>
            <person name="Morin E."/>
            <person name="Andreopoulos B."/>
            <person name="Barry K.W."/>
            <person name="Bonito G."/>
            <person name="Buee M."/>
            <person name="Carver A."/>
            <person name="Chen C."/>
            <person name="Cichocki N."/>
            <person name="Clum A."/>
            <person name="Culley D."/>
            <person name="Crous P.W."/>
            <person name="Fauchery L."/>
            <person name="Girlanda M."/>
            <person name="Hayes R.D."/>
            <person name="Keri Z."/>
            <person name="LaButti K."/>
            <person name="Lipzen A."/>
            <person name="Lombard V."/>
            <person name="Magnuson J."/>
            <person name="Maillard F."/>
            <person name="Murat C."/>
            <person name="Nolan M."/>
            <person name="Ohm R.A."/>
            <person name="Pangilinan J."/>
            <person name="Pereira M.F."/>
            <person name="Perotto S."/>
            <person name="Peter M."/>
            <person name="Pfister S."/>
            <person name="Riley R."/>
            <person name="Sitrit Y."/>
            <person name="Stielow J.B."/>
            <person name="Szollosi G."/>
            <person name="Zifcakova L."/>
            <person name="Stursova M."/>
            <person name="Spatafora J.W."/>
            <person name="Tedersoo L."/>
            <person name="Vaario L.M."/>
            <person name="Yamada A."/>
            <person name="Yan M."/>
            <person name="Wang P."/>
            <person name="Xu J."/>
            <person name="Bruns T."/>
            <person name="Baldrian P."/>
            <person name="Vilgalys R."/>
            <person name="Dunand C."/>
            <person name="Henrissat B."/>
            <person name="Grigoriev I.V."/>
            <person name="Hibbett D."/>
            <person name="Nagy L.G."/>
            <person name="Martin F.M."/>
        </authorList>
    </citation>
    <scope>NUCLEOTIDE SEQUENCE</scope>
    <source>
        <strain evidence="2">Prilba</strain>
    </source>
</reference>
<sequence>MVLLIFLNGLYSARGNKEKWDFVQRRISYHHWIMCFDEQLLELAVVRPMGWHGEPKGISGGHITINFLMMGGVFVTTEHVYCNDAAYEARVGGASSTGKENKAISSSDDALQDGKGLTITIQQAFDHNQGQDYV</sequence>
<evidence type="ECO:0000256" key="1">
    <source>
        <dbReference type="SAM" id="SignalP"/>
    </source>
</evidence>